<keyword evidence="2" id="KW-1185">Reference proteome</keyword>
<dbReference type="EMBL" id="QQNH01000001">
    <property type="protein sequence ID" value="RDE10467.1"/>
    <property type="molecule type" value="Genomic_DNA"/>
</dbReference>
<dbReference type="RefSeq" id="WP_114644189.1">
    <property type="nucleotide sequence ID" value="NZ_QQNH01000001.1"/>
</dbReference>
<protein>
    <submittedName>
        <fullName evidence="1">Type II toxin-antitoxin system HicB family antitoxin</fullName>
    </submittedName>
</protein>
<evidence type="ECO:0000313" key="2">
    <source>
        <dbReference type="Proteomes" id="UP000253759"/>
    </source>
</evidence>
<dbReference type="SUPFAM" id="SSF143100">
    <property type="entry name" value="TTHA1013/TTHA0281-like"/>
    <property type="match status" value="1"/>
</dbReference>
<dbReference type="Gene3D" id="3.30.160.250">
    <property type="match status" value="1"/>
</dbReference>
<dbReference type="InterPro" id="IPR035069">
    <property type="entry name" value="TTHA1013/TTHA0281-like"/>
</dbReference>
<gene>
    <name evidence="1" type="ORF">DVH29_00500</name>
</gene>
<evidence type="ECO:0000313" key="1">
    <source>
        <dbReference type="EMBL" id="RDE10467.1"/>
    </source>
</evidence>
<accession>A0A369W8T0</accession>
<organism evidence="1 2">
    <name type="scientific">Pelagibacterium lacus</name>
    <dbReference type="NCBI Taxonomy" id="2282655"/>
    <lineage>
        <taxon>Bacteria</taxon>
        <taxon>Pseudomonadati</taxon>
        <taxon>Pseudomonadota</taxon>
        <taxon>Alphaproteobacteria</taxon>
        <taxon>Hyphomicrobiales</taxon>
        <taxon>Devosiaceae</taxon>
        <taxon>Pelagibacterium</taxon>
    </lineage>
</organism>
<sequence>MWYEIVLKADDNDTWLVTAPAFPEMATFGQTRDDAYGHARAAIEEAIAARIARNEDVPAPMADRAGSGWFIEIPALVVLKSALHMILRAKGWTRADLMRALDRKREHVDRLFRLDHNSRLDSLEDAFKALGEPLRFDVPFPHTA</sequence>
<proteinExistence type="predicted"/>
<dbReference type="AlphaFoldDB" id="A0A369W8T0"/>
<dbReference type="Proteomes" id="UP000253759">
    <property type="component" value="Unassembled WGS sequence"/>
</dbReference>
<name>A0A369W8T0_9HYPH</name>
<comment type="caution">
    <text evidence="1">The sequence shown here is derived from an EMBL/GenBank/DDBJ whole genome shotgun (WGS) entry which is preliminary data.</text>
</comment>
<dbReference type="OrthoDB" id="9807959at2"/>
<reference evidence="2" key="1">
    <citation type="submission" date="2018-07" db="EMBL/GenBank/DDBJ databases">
        <authorList>
            <person name="Liu B.-T."/>
            <person name="Du Z."/>
        </authorList>
    </citation>
    <scope>NUCLEOTIDE SEQUENCE [LARGE SCALE GENOMIC DNA]</scope>
    <source>
        <strain evidence="2">XYN52</strain>
    </source>
</reference>